<dbReference type="InterPro" id="IPR008988">
    <property type="entry name" value="Transcriptional_repressor_C"/>
</dbReference>
<evidence type="ECO:0000256" key="1">
    <source>
        <dbReference type="ARBA" id="ARBA00022598"/>
    </source>
</evidence>
<dbReference type="GO" id="GO:0004077">
    <property type="term" value="F:biotin--[biotin carboxyl-carrier protein] ligase activity"/>
    <property type="evidence" value="ECO:0007669"/>
    <property type="project" value="UniProtKB-EC"/>
</dbReference>
<evidence type="ECO:0000256" key="3">
    <source>
        <dbReference type="ARBA" id="ARBA00022840"/>
    </source>
</evidence>
<sequence>MAAPPSRPADDPQHAQALQAALAAQGLRCAVAWTPETASTNADLLERVRSGNCALDPQLRVAGHQTAGRGRQGRPWLDGERGSSLLCSLAWPFAPGTPIAGLSVAVGVWLAQNLHALGVSGAQLKWPNDVLLQNRKLAGILVELADTAQARWAVIGIGLNLRTPPEWPEAVGLDACGLRASRWDMLRLLAPAMLAGLPIYAQTGFSPWAEAWNRLHAWRGESVAVLDHGERHAAGLALGVDDQGCLLLQTPQGLRRVASGDVSLRRTADLRTTTPS</sequence>
<name>A0A1J5RJS6_9ZZZZ</name>
<dbReference type="InterPro" id="IPR004408">
    <property type="entry name" value="Biotin_CoA_COase_ligase"/>
</dbReference>
<dbReference type="InterPro" id="IPR045864">
    <property type="entry name" value="aa-tRNA-synth_II/BPL/LPL"/>
</dbReference>
<dbReference type="SUPFAM" id="SSF55681">
    <property type="entry name" value="Class II aaRS and biotin synthetases"/>
    <property type="match status" value="1"/>
</dbReference>
<evidence type="ECO:0000259" key="4">
    <source>
        <dbReference type="PROSITE" id="PS51733"/>
    </source>
</evidence>
<feature type="domain" description="BPL/LPL catalytic" evidence="4">
    <location>
        <begin position="21"/>
        <end position="201"/>
    </location>
</feature>
<dbReference type="EC" id="6.3.4.15" evidence="5"/>
<dbReference type="Pfam" id="PF02237">
    <property type="entry name" value="BPL_C"/>
    <property type="match status" value="1"/>
</dbReference>
<evidence type="ECO:0000313" key="5">
    <source>
        <dbReference type="EMBL" id="OIQ89819.1"/>
    </source>
</evidence>
<dbReference type="EMBL" id="MLJW01000315">
    <property type="protein sequence ID" value="OIQ89819.1"/>
    <property type="molecule type" value="Genomic_DNA"/>
</dbReference>
<protein>
    <submittedName>
        <fullName evidence="5">Bifunctional ligase/repressor BirA</fullName>
        <ecNumber evidence="5">6.3.4.15</ecNumber>
    </submittedName>
</protein>
<dbReference type="PANTHER" id="PTHR12835:SF5">
    <property type="entry name" value="BIOTIN--PROTEIN LIGASE"/>
    <property type="match status" value="1"/>
</dbReference>
<dbReference type="NCBIfam" id="TIGR00121">
    <property type="entry name" value="birA_ligase"/>
    <property type="match status" value="1"/>
</dbReference>
<proteinExistence type="predicted"/>
<accession>A0A1J5RJS6</accession>
<organism evidence="5">
    <name type="scientific">mine drainage metagenome</name>
    <dbReference type="NCBI Taxonomy" id="410659"/>
    <lineage>
        <taxon>unclassified sequences</taxon>
        <taxon>metagenomes</taxon>
        <taxon>ecological metagenomes</taxon>
    </lineage>
</organism>
<dbReference type="CDD" id="cd16442">
    <property type="entry name" value="BPL"/>
    <property type="match status" value="1"/>
</dbReference>
<dbReference type="AlphaFoldDB" id="A0A1J5RJS6"/>
<keyword evidence="2" id="KW-0547">Nucleotide-binding</keyword>
<evidence type="ECO:0000256" key="2">
    <source>
        <dbReference type="ARBA" id="ARBA00022741"/>
    </source>
</evidence>
<dbReference type="Gene3D" id="3.30.930.10">
    <property type="entry name" value="Bira Bifunctional Protein, Domain 2"/>
    <property type="match status" value="1"/>
</dbReference>
<dbReference type="PANTHER" id="PTHR12835">
    <property type="entry name" value="BIOTIN PROTEIN LIGASE"/>
    <property type="match status" value="1"/>
</dbReference>
<dbReference type="GO" id="GO:0005737">
    <property type="term" value="C:cytoplasm"/>
    <property type="evidence" value="ECO:0007669"/>
    <property type="project" value="TreeGrafter"/>
</dbReference>
<dbReference type="SUPFAM" id="SSF50037">
    <property type="entry name" value="C-terminal domain of transcriptional repressors"/>
    <property type="match status" value="1"/>
</dbReference>
<comment type="caution">
    <text evidence="5">The sequence shown here is derived from an EMBL/GenBank/DDBJ whole genome shotgun (WGS) entry which is preliminary data.</text>
</comment>
<dbReference type="GO" id="GO:0005524">
    <property type="term" value="F:ATP binding"/>
    <property type="evidence" value="ECO:0007669"/>
    <property type="project" value="UniProtKB-KW"/>
</dbReference>
<dbReference type="InterPro" id="IPR003142">
    <property type="entry name" value="BPL_C"/>
</dbReference>
<keyword evidence="3" id="KW-0067">ATP-binding</keyword>
<dbReference type="InterPro" id="IPR004143">
    <property type="entry name" value="BPL_LPL_catalytic"/>
</dbReference>
<keyword evidence="1 5" id="KW-0436">Ligase</keyword>
<dbReference type="PROSITE" id="PS51733">
    <property type="entry name" value="BPL_LPL_CATALYTIC"/>
    <property type="match status" value="1"/>
</dbReference>
<reference evidence="5" key="1">
    <citation type="submission" date="2016-10" db="EMBL/GenBank/DDBJ databases">
        <title>Sequence of Gallionella enrichment culture.</title>
        <authorList>
            <person name="Poehlein A."/>
            <person name="Muehling M."/>
            <person name="Daniel R."/>
        </authorList>
    </citation>
    <scope>NUCLEOTIDE SEQUENCE</scope>
</reference>
<dbReference type="Pfam" id="PF03099">
    <property type="entry name" value="BPL_LplA_LipB"/>
    <property type="match status" value="1"/>
</dbReference>
<dbReference type="Gene3D" id="2.30.30.100">
    <property type="match status" value="1"/>
</dbReference>
<gene>
    <name evidence="5" type="primary">birA_10</name>
    <name evidence="5" type="ORF">GALL_283160</name>
</gene>